<gene>
    <name evidence="2" type="ORF">DD559_01490</name>
</gene>
<dbReference type="Proteomes" id="UP000245890">
    <property type="component" value="Unassembled WGS sequence"/>
</dbReference>
<dbReference type="OrthoDB" id="9795572at2"/>
<dbReference type="SUPFAM" id="SSF141371">
    <property type="entry name" value="PilZ domain-like"/>
    <property type="match status" value="1"/>
</dbReference>
<name>A0A2U0S9Y8_9SPHN</name>
<feature type="domain" description="PilZ" evidence="1">
    <location>
        <begin position="48"/>
        <end position="130"/>
    </location>
</feature>
<dbReference type="GO" id="GO:0035438">
    <property type="term" value="F:cyclic-di-GMP binding"/>
    <property type="evidence" value="ECO:0007669"/>
    <property type="project" value="InterPro"/>
</dbReference>
<dbReference type="AlphaFoldDB" id="A0A2U0S9Y8"/>
<dbReference type="EMBL" id="QENQ01000001">
    <property type="protein sequence ID" value="PVX28176.1"/>
    <property type="molecule type" value="Genomic_DNA"/>
</dbReference>
<keyword evidence="3" id="KW-1185">Reference proteome</keyword>
<evidence type="ECO:0000313" key="3">
    <source>
        <dbReference type="Proteomes" id="UP000245890"/>
    </source>
</evidence>
<evidence type="ECO:0000259" key="1">
    <source>
        <dbReference type="Pfam" id="PF07238"/>
    </source>
</evidence>
<protein>
    <recommendedName>
        <fullName evidence="1">PilZ domain-containing protein</fullName>
    </recommendedName>
</protein>
<proteinExistence type="predicted"/>
<dbReference type="Pfam" id="PF07238">
    <property type="entry name" value="PilZ"/>
    <property type="match status" value="1"/>
</dbReference>
<dbReference type="InterPro" id="IPR009875">
    <property type="entry name" value="PilZ_domain"/>
</dbReference>
<sequence>MAVMLPCVKKACGIEEVLTPICEAGGSTGEPTQVLVARLEVWGSMDARGAVRFLVHRETTVRGMDGRPFDAMVENFSRTGFLFVADVALPVGTLIWIGLSGAGAREARVVWREQDRHGCEFLMPLGRRDLQRAFRGQDAVLAELEARLRGESIPDESSL</sequence>
<evidence type="ECO:0000313" key="2">
    <source>
        <dbReference type="EMBL" id="PVX28176.1"/>
    </source>
</evidence>
<accession>A0A2U0S9Y8</accession>
<reference evidence="2 3" key="1">
    <citation type="submission" date="2018-05" db="EMBL/GenBank/DDBJ databases">
        <title>Description of Sphingomonas pokkalii sp nov, isolated from the rhizosphere of saline tolerant pokkali rice and its draft genome analysis.</title>
        <authorList>
            <person name="Menon R."/>
            <person name="Kumari S."/>
            <person name="Rameshkumar N."/>
        </authorList>
    </citation>
    <scope>NUCLEOTIDE SEQUENCE [LARGE SCALE GENOMIC DNA]</scope>
    <source>
        <strain evidence="2 3">L3B27</strain>
    </source>
</reference>
<comment type="caution">
    <text evidence="2">The sequence shown here is derived from an EMBL/GenBank/DDBJ whole genome shotgun (WGS) entry which is preliminary data.</text>
</comment>
<organism evidence="2 3">
    <name type="scientific">Sphingomonas pokkalii</name>
    <dbReference type="NCBI Taxonomy" id="2175090"/>
    <lineage>
        <taxon>Bacteria</taxon>
        <taxon>Pseudomonadati</taxon>
        <taxon>Pseudomonadota</taxon>
        <taxon>Alphaproteobacteria</taxon>
        <taxon>Sphingomonadales</taxon>
        <taxon>Sphingomonadaceae</taxon>
        <taxon>Sphingomonas</taxon>
    </lineage>
</organism>